<sequence>SRAVSKFFRGTLPLKSYKSHTRPSRALGTIKIVAQSDFADHEAARFKEGLLEMLADDENIGELRVPMVDTCTK</sequence>
<organism evidence="1 2">
    <name type="scientific">Taxus chinensis</name>
    <name type="common">Chinese yew</name>
    <name type="synonym">Taxus wallichiana var. chinensis</name>
    <dbReference type="NCBI Taxonomy" id="29808"/>
    <lineage>
        <taxon>Eukaryota</taxon>
        <taxon>Viridiplantae</taxon>
        <taxon>Streptophyta</taxon>
        <taxon>Embryophyta</taxon>
        <taxon>Tracheophyta</taxon>
        <taxon>Spermatophyta</taxon>
        <taxon>Pinopsida</taxon>
        <taxon>Pinidae</taxon>
        <taxon>Conifers II</taxon>
        <taxon>Cupressales</taxon>
        <taxon>Taxaceae</taxon>
        <taxon>Taxus</taxon>
    </lineage>
</organism>
<feature type="non-terminal residue" evidence="1">
    <location>
        <position position="73"/>
    </location>
</feature>
<gene>
    <name evidence="1" type="ORF">KI387_008189</name>
</gene>
<reference evidence="1 2" key="1">
    <citation type="journal article" date="2021" name="Nat. Plants">
        <title>The Taxus genome provides insights into paclitaxel biosynthesis.</title>
        <authorList>
            <person name="Xiong X."/>
            <person name="Gou J."/>
            <person name="Liao Q."/>
            <person name="Li Y."/>
            <person name="Zhou Q."/>
            <person name="Bi G."/>
            <person name="Li C."/>
            <person name="Du R."/>
            <person name="Wang X."/>
            <person name="Sun T."/>
            <person name="Guo L."/>
            <person name="Liang H."/>
            <person name="Lu P."/>
            <person name="Wu Y."/>
            <person name="Zhang Z."/>
            <person name="Ro D.K."/>
            <person name="Shang Y."/>
            <person name="Huang S."/>
            <person name="Yan J."/>
        </authorList>
    </citation>
    <scope>NUCLEOTIDE SEQUENCE [LARGE SCALE GENOMIC DNA]</scope>
    <source>
        <strain evidence="1">Ta-2019</strain>
    </source>
</reference>
<feature type="non-terminal residue" evidence="1">
    <location>
        <position position="1"/>
    </location>
</feature>
<protein>
    <submittedName>
        <fullName evidence="1">Uncharacterized protein</fullName>
    </submittedName>
</protein>
<dbReference type="AlphaFoldDB" id="A0AA38CNH8"/>
<accession>A0AA38CNH8</accession>
<name>A0AA38CNH8_TAXCH</name>
<dbReference type="Proteomes" id="UP000824469">
    <property type="component" value="Unassembled WGS sequence"/>
</dbReference>
<dbReference type="EMBL" id="JAHRHJ020000008">
    <property type="protein sequence ID" value="KAH9303785.1"/>
    <property type="molecule type" value="Genomic_DNA"/>
</dbReference>
<evidence type="ECO:0000313" key="2">
    <source>
        <dbReference type="Proteomes" id="UP000824469"/>
    </source>
</evidence>
<evidence type="ECO:0000313" key="1">
    <source>
        <dbReference type="EMBL" id="KAH9303785.1"/>
    </source>
</evidence>
<comment type="caution">
    <text evidence="1">The sequence shown here is derived from an EMBL/GenBank/DDBJ whole genome shotgun (WGS) entry which is preliminary data.</text>
</comment>
<proteinExistence type="predicted"/>
<keyword evidence="2" id="KW-1185">Reference proteome</keyword>